<feature type="modified residue" description="4-aspartylphosphate" evidence="2">
    <location>
        <position position="91"/>
    </location>
</feature>
<keyword evidence="2" id="KW-0597">Phosphoprotein</keyword>
<evidence type="ECO:0000256" key="1">
    <source>
        <dbReference type="ARBA" id="ARBA00023125"/>
    </source>
</evidence>
<evidence type="ECO:0000256" key="4">
    <source>
        <dbReference type="SAM" id="SignalP"/>
    </source>
</evidence>
<feature type="domain" description="OmpR/PhoB-type" evidence="6">
    <location>
        <begin position="183"/>
        <end position="286"/>
    </location>
</feature>
<dbReference type="PROSITE" id="PS50110">
    <property type="entry name" value="RESPONSE_REGULATORY"/>
    <property type="match status" value="1"/>
</dbReference>
<dbReference type="GO" id="GO:0006355">
    <property type="term" value="P:regulation of DNA-templated transcription"/>
    <property type="evidence" value="ECO:0007669"/>
    <property type="project" value="InterPro"/>
</dbReference>
<dbReference type="InterPro" id="IPR016032">
    <property type="entry name" value="Sig_transdc_resp-reg_C-effctor"/>
</dbReference>
<dbReference type="PANTHER" id="PTHR48111">
    <property type="entry name" value="REGULATOR OF RPOS"/>
    <property type="match status" value="1"/>
</dbReference>
<accession>A5WE25</accession>
<dbReference type="EMBL" id="CP000713">
    <property type="protein sequence ID" value="ABQ93916.1"/>
    <property type="molecule type" value="Genomic_DNA"/>
</dbReference>
<dbReference type="SMART" id="SM00862">
    <property type="entry name" value="Trans_reg_C"/>
    <property type="match status" value="1"/>
</dbReference>
<feature type="DNA-binding region" description="OmpR/PhoB-type" evidence="3">
    <location>
        <begin position="183"/>
        <end position="286"/>
    </location>
</feature>
<dbReference type="GO" id="GO:0032993">
    <property type="term" value="C:protein-DNA complex"/>
    <property type="evidence" value="ECO:0007669"/>
    <property type="project" value="TreeGrafter"/>
</dbReference>
<dbReference type="GO" id="GO:0000156">
    <property type="term" value="F:phosphorelay response regulator activity"/>
    <property type="evidence" value="ECO:0007669"/>
    <property type="project" value="TreeGrafter"/>
</dbReference>
<dbReference type="AlphaFoldDB" id="A5WE25"/>
<dbReference type="SUPFAM" id="SSF46894">
    <property type="entry name" value="C-terminal effector domain of the bipartite response regulators"/>
    <property type="match status" value="1"/>
</dbReference>
<name>A5WE25_PSYWF</name>
<dbReference type="Gene3D" id="1.10.10.10">
    <property type="entry name" value="Winged helix-like DNA-binding domain superfamily/Winged helix DNA-binding domain"/>
    <property type="match status" value="1"/>
</dbReference>
<proteinExistence type="predicted"/>
<dbReference type="Pfam" id="PF00486">
    <property type="entry name" value="Trans_reg_C"/>
    <property type="match status" value="1"/>
</dbReference>
<dbReference type="GO" id="GO:0005829">
    <property type="term" value="C:cytosol"/>
    <property type="evidence" value="ECO:0007669"/>
    <property type="project" value="TreeGrafter"/>
</dbReference>
<gene>
    <name evidence="7" type="ordered locus">PsycPRwf_0966</name>
</gene>
<dbReference type="eggNOG" id="COG0745">
    <property type="taxonomic scope" value="Bacteria"/>
</dbReference>
<evidence type="ECO:0000313" key="7">
    <source>
        <dbReference type="EMBL" id="ABQ93916.1"/>
    </source>
</evidence>
<keyword evidence="1 3" id="KW-0238">DNA-binding</keyword>
<sequence>MLGLGLLICFRPSSLHYLVFFMTALSNFAASQSPAPHILIVEDDPAIATSLRVTFKREGWQVTWLDNASSVIPTLKHFNDQQQPLSGIVLDVGLPDGDGLSLCQDIRHSEGIGILKQLPIVFLTARSDEVDRILGLEMGGDDYCPKPFSPRELVARLKAIWRREQLSATSIETHISSAEDTTPQLFELDSGIWRYEPLTYTLYWNDHKLELSNTERKLLLALLANPERVFSREQLLNAISDYPDHRLARTIDSHVKSIRKQLAQISEREDLEIIHTHRGLGYGLCSS</sequence>
<dbReference type="Gene3D" id="3.40.50.2300">
    <property type="match status" value="1"/>
</dbReference>
<dbReference type="InterPro" id="IPR036388">
    <property type="entry name" value="WH-like_DNA-bd_sf"/>
</dbReference>
<organism evidence="7">
    <name type="scientific">Psychrobacter sp. (strain PRwf-1)</name>
    <dbReference type="NCBI Taxonomy" id="349106"/>
    <lineage>
        <taxon>Bacteria</taxon>
        <taxon>Pseudomonadati</taxon>
        <taxon>Pseudomonadota</taxon>
        <taxon>Gammaproteobacteria</taxon>
        <taxon>Moraxellales</taxon>
        <taxon>Moraxellaceae</taxon>
        <taxon>Psychrobacter</taxon>
    </lineage>
</organism>
<keyword evidence="4" id="KW-0732">Signal</keyword>
<dbReference type="SMART" id="SM00448">
    <property type="entry name" value="REC"/>
    <property type="match status" value="1"/>
</dbReference>
<feature type="chain" id="PRO_5002689262" evidence="4">
    <location>
        <begin position="30"/>
        <end position="287"/>
    </location>
</feature>
<dbReference type="InterPro" id="IPR011006">
    <property type="entry name" value="CheY-like_superfamily"/>
</dbReference>
<dbReference type="PROSITE" id="PS51755">
    <property type="entry name" value="OMPR_PHOB"/>
    <property type="match status" value="1"/>
</dbReference>
<dbReference type="PANTHER" id="PTHR48111:SF6">
    <property type="entry name" value="TRANSCRIPTIONAL REGULATORY PROTEIN CREB"/>
    <property type="match status" value="1"/>
</dbReference>
<evidence type="ECO:0000259" key="5">
    <source>
        <dbReference type="PROSITE" id="PS50110"/>
    </source>
</evidence>
<feature type="domain" description="Response regulatory" evidence="5">
    <location>
        <begin position="37"/>
        <end position="161"/>
    </location>
</feature>
<dbReference type="InterPro" id="IPR001867">
    <property type="entry name" value="OmpR/PhoB-type_DNA-bd"/>
</dbReference>
<dbReference type="InterPro" id="IPR039420">
    <property type="entry name" value="WalR-like"/>
</dbReference>
<dbReference type="STRING" id="349106.PsycPRwf_0966"/>
<dbReference type="KEGG" id="prw:PsycPRwf_0966"/>
<evidence type="ECO:0000256" key="2">
    <source>
        <dbReference type="PROSITE-ProRule" id="PRU00169"/>
    </source>
</evidence>
<evidence type="ECO:0000259" key="6">
    <source>
        <dbReference type="PROSITE" id="PS51755"/>
    </source>
</evidence>
<dbReference type="CDD" id="cd00383">
    <property type="entry name" value="trans_reg_C"/>
    <property type="match status" value="1"/>
</dbReference>
<dbReference type="GO" id="GO:0000976">
    <property type="term" value="F:transcription cis-regulatory region binding"/>
    <property type="evidence" value="ECO:0007669"/>
    <property type="project" value="TreeGrafter"/>
</dbReference>
<dbReference type="SUPFAM" id="SSF52172">
    <property type="entry name" value="CheY-like"/>
    <property type="match status" value="1"/>
</dbReference>
<dbReference type="Pfam" id="PF00072">
    <property type="entry name" value="Response_reg"/>
    <property type="match status" value="1"/>
</dbReference>
<evidence type="ECO:0000256" key="3">
    <source>
        <dbReference type="PROSITE-ProRule" id="PRU01091"/>
    </source>
</evidence>
<protein>
    <submittedName>
        <fullName evidence="7">Two component transcriptional regulator, winged helix family</fullName>
    </submittedName>
</protein>
<dbReference type="HOGENOM" id="CLU_000445_30_4_6"/>
<feature type="signal peptide" evidence="4">
    <location>
        <begin position="1"/>
        <end position="29"/>
    </location>
</feature>
<dbReference type="InterPro" id="IPR001789">
    <property type="entry name" value="Sig_transdc_resp-reg_receiver"/>
</dbReference>
<reference evidence="7" key="1">
    <citation type="submission" date="2007-05" db="EMBL/GenBank/DDBJ databases">
        <title>Complete sequence of chromosome of Psychrobacter sp. PRwf-1.</title>
        <authorList>
            <consortium name="US DOE Joint Genome Institute"/>
            <person name="Copeland A."/>
            <person name="Lucas S."/>
            <person name="Lapidus A."/>
            <person name="Barry K."/>
            <person name="Detter J.C."/>
            <person name="Glavina del Rio T."/>
            <person name="Hammon N."/>
            <person name="Israni S."/>
            <person name="Dalin E."/>
            <person name="Tice H."/>
            <person name="Pitluck S."/>
            <person name="Chain P."/>
            <person name="Malfatti S."/>
            <person name="Shin M."/>
            <person name="Vergez L."/>
            <person name="Schmutz J."/>
            <person name="Larimer F."/>
            <person name="Land M."/>
            <person name="Hauser L."/>
            <person name="Kyrpides N."/>
            <person name="Kim E."/>
            <person name="Tiedje J."/>
            <person name="Richardson P."/>
        </authorList>
    </citation>
    <scope>NUCLEOTIDE SEQUENCE [LARGE SCALE GENOMIC DNA]</scope>
    <source>
        <strain evidence="7">PRwf-1</strain>
    </source>
</reference>
<dbReference type="Gene3D" id="6.10.250.690">
    <property type="match status" value="1"/>
</dbReference>